<comment type="caution">
    <text evidence="10">The sequence shown here is derived from an EMBL/GenBank/DDBJ whole genome shotgun (WGS) entry which is preliminary data.</text>
</comment>
<keyword evidence="5 8" id="KW-1133">Transmembrane helix</keyword>
<dbReference type="Proteomes" id="UP000823896">
    <property type="component" value="Unassembled WGS sequence"/>
</dbReference>
<keyword evidence="4 8" id="KW-0812">Transmembrane</keyword>
<evidence type="ECO:0000256" key="6">
    <source>
        <dbReference type="ARBA" id="ARBA00023136"/>
    </source>
</evidence>
<dbReference type="InterPro" id="IPR024528">
    <property type="entry name" value="ThrE_2"/>
</dbReference>
<keyword evidence="3" id="KW-0997">Cell inner membrane</keyword>
<dbReference type="GO" id="GO:0015744">
    <property type="term" value="P:succinate transport"/>
    <property type="evidence" value="ECO:0007669"/>
    <property type="project" value="TreeGrafter"/>
</dbReference>
<dbReference type="EMBL" id="DWWM01000009">
    <property type="protein sequence ID" value="HJC35862.1"/>
    <property type="molecule type" value="Genomic_DNA"/>
</dbReference>
<evidence type="ECO:0000256" key="4">
    <source>
        <dbReference type="ARBA" id="ARBA00022692"/>
    </source>
</evidence>
<gene>
    <name evidence="10" type="ORF">H9702_01875</name>
</gene>
<keyword evidence="6 8" id="KW-0472">Membrane</keyword>
<evidence type="ECO:0000256" key="1">
    <source>
        <dbReference type="ARBA" id="ARBA00004651"/>
    </source>
</evidence>
<dbReference type="GO" id="GO:0005886">
    <property type="term" value="C:plasma membrane"/>
    <property type="evidence" value="ECO:0007669"/>
    <property type="project" value="UniProtKB-SubCell"/>
</dbReference>
<protein>
    <submittedName>
        <fullName evidence="10">Threonine/serine exporter family protein</fullName>
    </submittedName>
</protein>
<evidence type="ECO:0000313" key="10">
    <source>
        <dbReference type="EMBL" id="HJC35862.1"/>
    </source>
</evidence>
<dbReference type="PANTHER" id="PTHR34390:SF1">
    <property type="entry name" value="SUCCINATE TRANSPORTER SUBUNIT YJJB-RELATED"/>
    <property type="match status" value="1"/>
</dbReference>
<feature type="transmembrane region" description="Helical" evidence="8">
    <location>
        <begin position="76"/>
        <end position="96"/>
    </location>
</feature>
<evidence type="ECO:0000313" key="11">
    <source>
        <dbReference type="Proteomes" id="UP000823896"/>
    </source>
</evidence>
<dbReference type="Pfam" id="PF12821">
    <property type="entry name" value="ThrE_2"/>
    <property type="match status" value="1"/>
</dbReference>
<evidence type="ECO:0000259" key="9">
    <source>
        <dbReference type="Pfam" id="PF12821"/>
    </source>
</evidence>
<evidence type="ECO:0000256" key="7">
    <source>
        <dbReference type="ARBA" id="ARBA00034125"/>
    </source>
</evidence>
<organism evidence="10 11">
    <name type="scientific">Candidatus Merdibacter merdavium</name>
    <dbReference type="NCBI Taxonomy" id="2838692"/>
    <lineage>
        <taxon>Bacteria</taxon>
        <taxon>Bacillati</taxon>
        <taxon>Bacillota</taxon>
        <taxon>Erysipelotrichia</taxon>
        <taxon>Erysipelotrichales</taxon>
        <taxon>Erysipelotrichaceae</taxon>
        <taxon>Merdibacter</taxon>
    </lineage>
</organism>
<dbReference type="InterPro" id="IPR050539">
    <property type="entry name" value="ThrE_Dicarb/AminoAcid_Exp"/>
</dbReference>
<feature type="transmembrane region" description="Helical" evidence="8">
    <location>
        <begin position="44"/>
        <end position="64"/>
    </location>
</feature>
<reference evidence="10" key="2">
    <citation type="submission" date="2021-04" db="EMBL/GenBank/DDBJ databases">
        <authorList>
            <person name="Gilroy R."/>
        </authorList>
    </citation>
    <scope>NUCLEOTIDE SEQUENCE</scope>
    <source>
        <strain evidence="10">CHK187-11901</strain>
    </source>
</reference>
<reference evidence="10" key="1">
    <citation type="journal article" date="2021" name="PeerJ">
        <title>Extensive microbial diversity within the chicken gut microbiome revealed by metagenomics and culture.</title>
        <authorList>
            <person name="Gilroy R."/>
            <person name="Ravi A."/>
            <person name="Getino M."/>
            <person name="Pursley I."/>
            <person name="Horton D.L."/>
            <person name="Alikhan N.F."/>
            <person name="Baker D."/>
            <person name="Gharbi K."/>
            <person name="Hall N."/>
            <person name="Watson M."/>
            <person name="Adriaenssens E.M."/>
            <person name="Foster-Nyarko E."/>
            <person name="Jarju S."/>
            <person name="Secka A."/>
            <person name="Antonio M."/>
            <person name="Oren A."/>
            <person name="Chaudhuri R.R."/>
            <person name="La Ragione R."/>
            <person name="Hildebrand F."/>
            <person name="Pallen M.J."/>
        </authorList>
    </citation>
    <scope>NUCLEOTIDE SEQUENCE</scope>
    <source>
        <strain evidence="10">CHK187-11901</strain>
    </source>
</reference>
<dbReference type="AlphaFoldDB" id="A0A9D2SUN9"/>
<feature type="domain" description="Threonine/Serine exporter ThrE" evidence="9">
    <location>
        <begin position="5"/>
        <end position="131"/>
    </location>
</feature>
<keyword evidence="2" id="KW-1003">Cell membrane</keyword>
<evidence type="ECO:0000256" key="2">
    <source>
        <dbReference type="ARBA" id="ARBA00022475"/>
    </source>
</evidence>
<comment type="subcellular location">
    <subcellularLocation>
        <location evidence="1">Cell membrane</location>
        <topology evidence="1">Multi-pass membrane protein</topology>
    </subcellularLocation>
</comment>
<evidence type="ECO:0000256" key="8">
    <source>
        <dbReference type="SAM" id="Phobius"/>
    </source>
</evidence>
<comment type="similarity">
    <text evidence="7">Belongs to the ThrE exporter (TC 2.A.79) family.</text>
</comment>
<evidence type="ECO:0000256" key="3">
    <source>
        <dbReference type="ARBA" id="ARBA00022519"/>
    </source>
</evidence>
<proteinExistence type="inferred from homology"/>
<name>A0A9D2SUN9_9FIRM</name>
<sequence length="147" mass="15700">MIIRILCALLATIFIAVLFQVRKENIFPAAIGGGLGCLVNECCLASGLGTFFSIFLASMALALYSEIMARIRKTTVTTFLISGLFPLVPGAGMYYTMLAIVHNDLDGALSTGITTLSTAAVMALGILFVSTLSRGFFHLKKNRSIGR</sequence>
<feature type="transmembrane region" description="Helical" evidence="8">
    <location>
        <begin position="116"/>
        <end position="137"/>
    </location>
</feature>
<evidence type="ECO:0000256" key="5">
    <source>
        <dbReference type="ARBA" id="ARBA00022989"/>
    </source>
</evidence>
<dbReference type="PANTHER" id="PTHR34390">
    <property type="entry name" value="UPF0442 PROTEIN YJJB-RELATED"/>
    <property type="match status" value="1"/>
</dbReference>
<accession>A0A9D2SUN9</accession>